<name>A0A916QZL4_9RHOB</name>
<dbReference type="AlphaFoldDB" id="A0A916QZL4"/>
<organism evidence="1 2">
    <name type="scientific">Neptunicoccus cionae</name>
    <dbReference type="NCBI Taxonomy" id="2035344"/>
    <lineage>
        <taxon>Bacteria</taxon>
        <taxon>Pseudomonadati</taxon>
        <taxon>Pseudomonadota</taxon>
        <taxon>Alphaproteobacteria</taxon>
        <taxon>Rhodobacterales</taxon>
        <taxon>Paracoccaceae</taxon>
        <taxon>Neptunicoccus</taxon>
    </lineage>
</organism>
<dbReference type="Proteomes" id="UP000628017">
    <property type="component" value="Unassembled WGS sequence"/>
</dbReference>
<dbReference type="EMBL" id="BMKA01000003">
    <property type="protein sequence ID" value="GGA22184.1"/>
    <property type="molecule type" value="Genomic_DNA"/>
</dbReference>
<evidence type="ECO:0000313" key="2">
    <source>
        <dbReference type="Proteomes" id="UP000628017"/>
    </source>
</evidence>
<reference evidence="1" key="2">
    <citation type="submission" date="2020-09" db="EMBL/GenBank/DDBJ databases">
        <authorList>
            <person name="Sun Q."/>
            <person name="Zhou Y."/>
        </authorList>
    </citation>
    <scope>NUCLEOTIDE SEQUENCE</scope>
    <source>
        <strain evidence="1">CGMCC 1.15880</strain>
    </source>
</reference>
<keyword evidence="2" id="KW-1185">Reference proteome</keyword>
<dbReference type="RefSeq" id="WP_188675410.1">
    <property type="nucleotide sequence ID" value="NZ_BMKA01000003.1"/>
</dbReference>
<evidence type="ECO:0000313" key="1">
    <source>
        <dbReference type="EMBL" id="GGA22184.1"/>
    </source>
</evidence>
<proteinExistence type="predicted"/>
<reference evidence="1" key="1">
    <citation type="journal article" date="2014" name="Int. J. Syst. Evol. Microbiol.">
        <title>Complete genome sequence of Corynebacterium casei LMG S-19264T (=DSM 44701T), isolated from a smear-ripened cheese.</title>
        <authorList>
            <consortium name="US DOE Joint Genome Institute (JGI-PGF)"/>
            <person name="Walter F."/>
            <person name="Albersmeier A."/>
            <person name="Kalinowski J."/>
            <person name="Ruckert C."/>
        </authorList>
    </citation>
    <scope>NUCLEOTIDE SEQUENCE</scope>
    <source>
        <strain evidence="1">CGMCC 1.15880</strain>
    </source>
</reference>
<evidence type="ECO:0008006" key="3">
    <source>
        <dbReference type="Google" id="ProtNLM"/>
    </source>
</evidence>
<accession>A0A916QZL4</accession>
<protein>
    <recommendedName>
        <fullName evidence="3">Lipoprotein</fullName>
    </recommendedName>
</protein>
<sequence>MKAALLISTCAALAACTTGETPAVESDIVPEYGTVQTKLLEGDLVSFDVNMRGAASDKDVLAFTDCVAAQYALIRGSGFARRVRNDVDHQRGNWIGQGVYTLSSAHPGGRYVIDAEVTAADCRANNIPMV</sequence>
<gene>
    <name evidence="1" type="ORF">GCM10011498_23670</name>
</gene>
<dbReference type="PROSITE" id="PS51257">
    <property type="entry name" value="PROKAR_LIPOPROTEIN"/>
    <property type="match status" value="1"/>
</dbReference>
<comment type="caution">
    <text evidence="1">The sequence shown here is derived from an EMBL/GenBank/DDBJ whole genome shotgun (WGS) entry which is preliminary data.</text>
</comment>